<dbReference type="SUPFAM" id="SSF109755">
    <property type="entry name" value="PhoU-like"/>
    <property type="match status" value="1"/>
</dbReference>
<dbReference type="InterPro" id="IPR003841">
    <property type="entry name" value="Na/Pi_transpt"/>
</dbReference>
<dbReference type="AlphaFoldDB" id="S9RUZ4"/>
<sequence>MVLIIGNLAGAIALLLWSVRLVRTGIERGFSGPLRTGVRHASRNRVTAAASGFFAAIAMQSSTAVAMLVAGFVAAGTLPMFSSLAVILGADLGSAIAARILLTPISAIVPALLVVGVALFLKGRSRRIKQSGRILIGIALVLTSLTMIRTATAPLQDNEATELLFTYLASDLLTSFAIGAILAWATHSSIATVLTVVAMASEGLLQAPVAAAIVLGANLGGATIPVLLTLSAAYTARRVMLGNLLVRGGGAVLVLLALIQWPEHLSLLGASASTQAINLHLAFNVIVLLVGLPLLKPALHAAALIFPKTVATKPRRISALDKTATQPDRALACAAREVLEMGEQVHGMLIPIMGLFRDWDENVATQIRMSEDDVDRMHFEVKLYVAHLQESALSPRQASRAMDIVTISNHLEDAGDQISSNLVEIAQRLHADGLAFSEEGWSDLCDFHDQVVSNVQLGLNVLMTGDAEAAIQLVEEKDRMREAEQRLQSNHLDRLRGGNAASIETSNLHQETIRALKQVNTAFTYTAYPIAESTGALLSSRLAQGEGAES</sequence>
<feature type="domain" description="PhoU" evidence="7">
    <location>
        <begin position="338"/>
        <end position="419"/>
    </location>
</feature>
<protein>
    <submittedName>
        <fullName evidence="8">Sodium-dependent phosphate transporter</fullName>
    </submittedName>
</protein>
<feature type="transmembrane region" description="Helical" evidence="6">
    <location>
        <begin position="65"/>
        <end position="90"/>
    </location>
</feature>
<dbReference type="eggNOG" id="COG1283">
    <property type="taxonomic scope" value="Bacteria"/>
</dbReference>
<reference evidence="9" key="1">
    <citation type="journal article" date="2013" name="Stand. Genomic Sci.">
        <title>Genome sequence of the Litoreibacter arenae type strain (DSM 19593(T)), a member of the Roseobacter clade isolated from sea sand.</title>
        <authorList>
            <person name="Riedel T."/>
            <person name="Fiebig A."/>
            <person name="Petersen J."/>
            <person name="Gronow S."/>
            <person name="Kyrpides N.C."/>
            <person name="Goker M."/>
            <person name="Klenk H.P."/>
        </authorList>
    </citation>
    <scope>NUCLEOTIDE SEQUENCE [LARGE SCALE GENOMIC DNA]</scope>
    <source>
        <strain evidence="9">DSM 19593</strain>
    </source>
</reference>
<keyword evidence="9" id="KW-1185">Reference proteome</keyword>
<dbReference type="NCBIfam" id="NF037997">
    <property type="entry name" value="Na_Pi_symport"/>
    <property type="match status" value="1"/>
</dbReference>
<dbReference type="GO" id="GO:0044341">
    <property type="term" value="P:sodium-dependent phosphate transport"/>
    <property type="evidence" value="ECO:0007669"/>
    <property type="project" value="InterPro"/>
</dbReference>
<keyword evidence="3 6" id="KW-0812">Transmembrane</keyword>
<feature type="transmembrane region" description="Helical" evidence="6">
    <location>
        <begin position="244"/>
        <end position="261"/>
    </location>
</feature>
<dbReference type="Gene3D" id="1.20.58.220">
    <property type="entry name" value="Phosphate transport system protein phou homolog 2, domain 2"/>
    <property type="match status" value="1"/>
</dbReference>
<evidence type="ECO:0000256" key="5">
    <source>
        <dbReference type="ARBA" id="ARBA00023136"/>
    </source>
</evidence>
<dbReference type="PANTHER" id="PTHR10010:SF46">
    <property type="entry name" value="SODIUM-DEPENDENT PHOSPHATE TRANSPORT PROTEIN 2B"/>
    <property type="match status" value="1"/>
</dbReference>
<dbReference type="InterPro" id="IPR026022">
    <property type="entry name" value="PhoU_dom"/>
</dbReference>
<feature type="transmembrane region" description="Helical" evidence="6">
    <location>
        <begin position="219"/>
        <end position="237"/>
    </location>
</feature>
<dbReference type="GO" id="GO:0005436">
    <property type="term" value="F:sodium:phosphate symporter activity"/>
    <property type="evidence" value="ECO:0007669"/>
    <property type="project" value="InterPro"/>
</dbReference>
<feature type="transmembrane region" description="Helical" evidence="6">
    <location>
        <begin position="96"/>
        <end position="121"/>
    </location>
</feature>
<evidence type="ECO:0000256" key="3">
    <source>
        <dbReference type="ARBA" id="ARBA00022692"/>
    </source>
</evidence>
<comment type="caution">
    <text evidence="8">The sequence shown here is derived from an EMBL/GenBank/DDBJ whole genome shotgun (WGS) entry which is preliminary data.</text>
</comment>
<feature type="transmembrane region" description="Helical" evidence="6">
    <location>
        <begin position="192"/>
        <end position="213"/>
    </location>
</feature>
<keyword evidence="2" id="KW-1003">Cell membrane</keyword>
<dbReference type="PATRIC" id="fig|1123360.3.peg.3468"/>
<feature type="transmembrane region" description="Helical" evidence="6">
    <location>
        <begin position="133"/>
        <end position="152"/>
    </location>
</feature>
<evidence type="ECO:0000313" key="8">
    <source>
        <dbReference type="EMBL" id="EPX77774.1"/>
    </source>
</evidence>
<dbReference type="HOGENOM" id="CLU_025623_2_1_5"/>
<evidence type="ECO:0000256" key="6">
    <source>
        <dbReference type="SAM" id="Phobius"/>
    </source>
</evidence>
<feature type="transmembrane region" description="Helical" evidence="6">
    <location>
        <begin position="281"/>
        <end position="306"/>
    </location>
</feature>
<evidence type="ECO:0000256" key="1">
    <source>
        <dbReference type="ARBA" id="ARBA00004651"/>
    </source>
</evidence>
<dbReference type="RefSeq" id="WP_021102845.1">
    <property type="nucleotide sequence ID" value="NZ_KE557314.1"/>
</dbReference>
<evidence type="ECO:0000259" key="7">
    <source>
        <dbReference type="Pfam" id="PF01895"/>
    </source>
</evidence>
<comment type="subcellular location">
    <subcellularLocation>
        <location evidence="1">Cell membrane</location>
        <topology evidence="1">Multi-pass membrane protein</topology>
    </subcellularLocation>
</comment>
<dbReference type="InterPro" id="IPR038078">
    <property type="entry name" value="PhoU-like_sf"/>
</dbReference>
<gene>
    <name evidence="8" type="ORF">thalar_03501</name>
</gene>
<accession>S9RUZ4</accession>
<evidence type="ECO:0000256" key="4">
    <source>
        <dbReference type="ARBA" id="ARBA00022989"/>
    </source>
</evidence>
<dbReference type="EMBL" id="AONI01000015">
    <property type="protein sequence ID" value="EPX77774.1"/>
    <property type="molecule type" value="Genomic_DNA"/>
</dbReference>
<feature type="transmembrane region" description="Helical" evidence="6">
    <location>
        <begin position="164"/>
        <end position="185"/>
    </location>
</feature>
<evidence type="ECO:0000256" key="2">
    <source>
        <dbReference type="ARBA" id="ARBA00022475"/>
    </source>
</evidence>
<dbReference type="STRING" id="1123360.thalar_03501"/>
<keyword evidence="5 6" id="KW-0472">Membrane</keyword>
<keyword evidence="4 6" id="KW-1133">Transmembrane helix</keyword>
<dbReference type="Pfam" id="PF02690">
    <property type="entry name" value="Na_Pi_cotrans"/>
    <property type="match status" value="2"/>
</dbReference>
<dbReference type="GO" id="GO:0005886">
    <property type="term" value="C:plasma membrane"/>
    <property type="evidence" value="ECO:0007669"/>
    <property type="project" value="UniProtKB-SubCell"/>
</dbReference>
<proteinExistence type="predicted"/>
<dbReference type="Pfam" id="PF01895">
    <property type="entry name" value="PhoU"/>
    <property type="match status" value="1"/>
</dbReference>
<evidence type="ECO:0000313" key="9">
    <source>
        <dbReference type="Proteomes" id="UP000015351"/>
    </source>
</evidence>
<name>S9RUZ4_9RHOB</name>
<dbReference type="OrthoDB" id="5778511at2"/>
<dbReference type="Proteomes" id="UP000015351">
    <property type="component" value="Unassembled WGS sequence"/>
</dbReference>
<dbReference type="PANTHER" id="PTHR10010">
    <property type="entry name" value="SOLUTE CARRIER FAMILY 34 SODIUM PHOSPHATE , MEMBER 2-RELATED"/>
    <property type="match status" value="1"/>
</dbReference>
<organism evidence="8 9">
    <name type="scientific">Litoreibacter arenae DSM 19593</name>
    <dbReference type="NCBI Taxonomy" id="1123360"/>
    <lineage>
        <taxon>Bacteria</taxon>
        <taxon>Pseudomonadati</taxon>
        <taxon>Pseudomonadota</taxon>
        <taxon>Alphaproteobacteria</taxon>
        <taxon>Rhodobacterales</taxon>
        <taxon>Roseobacteraceae</taxon>
        <taxon>Litoreibacter</taxon>
    </lineage>
</organism>